<dbReference type="InterPro" id="IPR011051">
    <property type="entry name" value="RmlC_Cupin_sf"/>
</dbReference>
<dbReference type="eggNOG" id="COG3542">
    <property type="taxonomic scope" value="Bacteria"/>
</dbReference>
<evidence type="ECO:0000313" key="3">
    <source>
        <dbReference type="Proteomes" id="UP000003959"/>
    </source>
</evidence>
<dbReference type="RefSeq" id="WP_008178407.1">
    <property type="nucleotide sequence ID" value="NZ_MKZR01000001.1"/>
</dbReference>
<dbReference type="EMBL" id="GL890823">
    <property type="protein sequence ID" value="EGJ35158.1"/>
    <property type="molecule type" value="Genomic_DNA"/>
</dbReference>
<accession>F4XJ78</accession>
<organism evidence="2 3">
    <name type="scientific">Moorena producens 3L</name>
    <dbReference type="NCBI Taxonomy" id="489825"/>
    <lineage>
        <taxon>Bacteria</taxon>
        <taxon>Bacillati</taxon>
        <taxon>Cyanobacteriota</taxon>
        <taxon>Cyanophyceae</taxon>
        <taxon>Coleofasciculales</taxon>
        <taxon>Coleofasciculaceae</taxon>
        <taxon>Moorena</taxon>
    </lineage>
</organism>
<dbReference type="PANTHER" id="PTHR33387:SF3">
    <property type="entry name" value="DUF985 DOMAIN-CONTAINING PROTEIN"/>
    <property type="match status" value="1"/>
</dbReference>
<sequence length="73" mass="8286">MLTSIYYLLTDDRPIDHFHINKSDIMHYFHAGSPVLYLVLDPNGTLQKFKLGMDLAKGETPQILPVVTGKLRS</sequence>
<name>F4XJ78_9CYAN</name>
<dbReference type="Proteomes" id="UP000003959">
    <property type="component" value="Unassembled WGS sequence"/>
</dbReference>
<gene>
    <name evidence="2" type="ORF">LYNGBM3L_07240</name>
</gene>
<evidence type="ECO:0000259" key="1">
    <source>
        <dbReference type="Pfam" id="PF06172"/>
    </source>
</evidence>
<dbReference type="SUPFAM" id="SSF51182">
    <property type="entry name" value="RmlC-like cupins"/>
    <property type="match status" value="1"/>
</dbReference>
<dbReference type="Gene3D" id="2.60.120.10">
    <property type="entry name" value="Jelly Rolls"/>
    <property type="match status" value="1"/>
</dbReference>
<protein>
    <recommendedName>
        <fullName evidence="1">DUF985 domain-containing protein</fullName>
    </recommendedName>
</protein>
<reference evidence="3" key="1">
    <citation type="journal article" date="2011" name="Proc. Natl. Acad. Sci. U.S.A.">
        <title>Genomic insights into the physiology and ecology of the marine filamentous cyanobacterium Lyngbya majuscula.</title>
        <authorList>
            <person name="Jones A.C."/>
            <person name="Monroe E.A."/>
            <person name="Podell S."/>
            <person name="Hess W.R."/>
            <person name="Klages S."/>
            <person name="Esquenazi E."/>
            <person name="Niessen S."/>
            <person name="Hoover H."/>
            <person name="Rothmann M."/>
            <person name="Lasken R.S."/>
            <person name="Yates J.R.III."/>
            <person name="Reinhardt R."/>
            <person name="Kube M."/>
            <person name="Burkart M.D."/>
            <person name="Allen E.E."/>
            <person name="Dorrestein P.C."/>
            <person name="Gerwick W.H."/>
            <person name="Gerwick L."/>
        </authorList>
    </citation>
    <scope>NUCLEOTIDE SEQUENCE [LARGE SCALE GENOMIC DNA]</scope>
    <source>
        <strain evidence="3">3L</strain>
    </source>
</reference>
<proteinExistence type="predicted"/>
<feature type="domain" description="DUF985" evidence="1">
    <location>
        <begin position="2"/>
        <end position="64"/>
    </location>
</feature>
<keyword evidence="3" id="KW-1185">Reference proteome</keyword>
<dbReference type="PANTHER" id="PTHR33387">
    <property type="entry name" value="RMLC-LIKE JELLY ROLL FOLD PROTEIN"/>
    <property type="match status" value="1"/>
</dbReference>
<evidence type="ECO:0000313" key="2">
    <source>
        <dbReference type="EMBL" id="EGJ35158.1"/>
    </source>
</evidence>
<dbReference type="InterPro" id="IPR014710">
    <property type="entry name" value="RmlC-like_jellyroll"/>
</dbReference>
<dbReference type="Pfam" id="PF06172">
    <property type="entry name" value="Cupin_5"/>
    <property type="match status" value="1"/>
</dbReference>
<dbReference type="HOGENOM" id="CLU_2700711_0_0_3"/>
<dbReference type="InterPro" id="IPR009327">
    <property type="entry name" value="Cupin_DUF985"/>
</dbReference>
<dbReference type="AlphaFoldDB" id="F4XJ78"/>
<dbReference type="InterPro" id="IPR039935">
    <property type="entry name" value="YML079W-like"/>
</dbReference>